<proteinExistence type="predicted"/>
<feature type="domain" description="AMP-dependent synthetase/ligase" evidence="1">
    <location>
        <begin position="33"/>
        <end position="383"/>
    </location>
</feature>
<evidence type="ECO:0000259" key="2">
    <source>
        <dbReference type="Pfam" id="PF13193"/>
    </source>
</evidence>
<dbReference type="PANTHER" id="PTHR43767:SF10">
    <property type="entry name" value="SURFACTIN SYNTHASE SUBUNIT 1"/>
    <property type="match status" value="1"/>
</dbReference>
<dbReference type="InterPro" id="IPR000873">
    <property type="entry name" value="AMP-dep_synth/lig_dom"/>
</dbReference>
<reference evidence="3" key="1">
    <citation type="journal article" date="2014" name="Int. J. Syst. Evol. Microbiol.">
        <title>Complete genome sequence of Corynebacterium casei LMG S-19264T (=DSM 44701T), isolated from a smear-ripened cheese.</title>
        <authorList>
            <consortium name="US DOE Joint Genome Institute (JGI-PGF)"/>
            <person name="Walter F."/>
            <person name="Albersmeier A."/>
            <person name="Kalinowski J."/>
            <person name="Ruckert C."/>
        </authorList>
    </citation>
    <scope>NUCLEOTIDE SEQUENCE</scope>
    <source>
        <strain evidence="3">CGMCC 1.15519</strain>
    </source>
</reference>
<sequence length="526" mass="55820">MDEAKSRSEAHWDRVVTCYPERAASFAEHMAAVAAKRPAVVAVIEGDDQLCYVDLYAQAGSLAAGLAEGGVNAGDRVAVMLANGIDAVRTVMAILRLGAVLVPIGTRSRAAELDYLCADCTPTAIIHGPEFADIVAAAPAVPAARYDVSAPVWRDAIARIGAPPPDPPADENALFAILYTSGTTGKPKGAMLTHLGAIHSCLHWRDALALGSAERTLVCVPWAHVSGLCGVVMPFLYLGGTMVMLREFKRRTALELAAKERITHALMVPAMYGLCLLEPDLAEFDLTSWRIAAYGGAPMPEPTITRFAAAFPWLAMCNAYGATETTSPATIMPPGEGTARADSIGRVVTCGDIRAMDDQGREVLPGNDGELWIAGPMVVPGYWRNPEATAASFVGGYWKSGDIGSVDAEGYVRIADRKKDMIIRGGFKVYPAEVESVLAGLDGVVEAAVVGRADAMLGEAVVAFVSTGRDGMMPHEVRAWCAERLSDYKVPTEVVIETEALPRNANGKIQKAILRERAAALGECVL</sequence>
<dbReference type="Pfam" id="PF13193">
    <property type="entry name" value="AMP-binding_C"/>
    <property type="match status" value="1"/>
</dbReference>
<dbReference type="InterPro" id="IPR020845">
    <property type="entry name" value="AMP-binding_CS"/>
</dbReference>
<evidence type="ECO:0000259" key="1">
    <source>
        <dbReference type="Pfam" id="PF00501"/>
    </source>
</evidence>
<dbReference type="InterPro" id="IPR025110">
    <property type="entry name" value="AMP-bd_C"/>
</dbReference>
<dbReference type="PANTHER" id="PTHR43767">
    <property type="entry name" value="LONG-CHAIN-FATTY-ACID--COA LIGASE"/>
    <property type="match status" value="1"/>
</dbReference>
<dbReference type="Gene3D" id="3.30.300.30">
    <property type="match status" value="1"/>
</dbReference>
<dbReference type="Proteomes" id="UP000635071">
    <property type="component" value="Unassembled WGS sequence"/>
</dbReference>
<evidence type="ECO:0000313" key="3">
    <source>
        <dbReference type="EMBL" id="GGE20172.1"/>
    </source>
</evidence>
<reference evidence="3" key="2">
    <citation type="submission" date="2020-09" db="EMBL/GenBank/DDBJ databases">
        <authorList>
            <person name="Sun Q."/>
            <person name="Zhou Y."/>
        </authorList>
    </citation>
    <scope>NUCLEOTIDE SEQUENCE</scope>
    <source>
        <strain evidence="3">CGMCC 1.15519</strain>
    </source>
</reference>
<comment type="caution">
    <text evidence="3">The sequence shown here is derived from an EMBL/GenBank/DDBJ whole genome shotgun (WGS) entry which is preliminary data.</text>
</comment>
<dbReference type="InterPro" id="IPR042099">
    <property type="entry name" value="ANL_N_sf"/>
</dbReference>
<dbReference type="InterPro" id="IPR045851">
    <property type="entry name" value="AMP-bd_C_sf"/>
</dbReference>
<dbReference type="EMBL" id="BMJM01000013">
    <property type="protein sequence ID" value="GGE20172.1"/>
    <property type="molecule type" value="Genomic_DNA"/>
</dbReference>
<name>A0A917A0M4_9SPHN</name>
<dbReference type="GO" id="GO:0016877">
    <property type="term" value="F:ligase activity, forming carbon-sulfur bonds"/>
    <property type="evidence" value="ECO:0007669"/>
    <property type="project" value="UniProtKB-ARBA"/>
</dbReference>
<dbReference type="InterPro" id="IPR050237">
    <property type="entry name" value="ATP-dep_AMP-bd_enzyme"/>
</dbReference>
<dbReference type="Pfam" id="PF00501">
    <property type="entry name" value="AMP-binding"/>
    <property type="match status" value="1"/>
</dbReference>
<dbReference type="Gene3D" id="3.40.50.12780">
    <property type="entry name" value="N-terminal domain of ligase-like"/>
    <property type="match status" value="1"/>
</dbReference>
<evidence type="ECO:0000313" key="4">
    <source>
        <dbReference type="Proteomes" id="UP000635071"/>
    </source>
</evidence>
<keyword evidence="4" id="KW-1185">Reference proteome</keyword>
<accession>A0A917A0M4</accession>
<dbReference type="AlphaFoldDB" id="A0A917A0M4"/>
<keyword evidence="3" id="KW-0436">Ligase</keyword>
<dbReference type="SUPFAM" id="SSF56801">
    <property type="entry name" value="Acetyl-CoA synthetase-like"/>
    <property type="match status" value="1"/>
</dbReference>
<organism evidence="3 4">
    <name type="scientific">Sandarakinorhabdus glacialis</name>
    <dbReference type="NCBI Taxonomy" id="1614636"/>
    <lineage>
        <taxon>Bacteria</taxon>
        <taxon>Pseudomonadati</taxon>
        <taxon>Pseudomonadota</taxon>
        <taxon>Alphaproteobacteria</taxon>
        <taxon>Sphingomonadales</taxon>
        <taxon>Sphingosinicellaceae</taxon>
        <taxon>Sandarakinorhabdus</taxon>
    </lineage>
</organism>
<dbReference type="PROSITE" id="PS00455">
    <property type="entry name" value="AMP_BINDING"/>
    <property type="match status" value="1"/>
</dbReference>
<protein>
    <submittedName>
        <fullName evidence="3">O-succinylbenzoic acid--CoA ligase</fullName>
    </submittedName>
</protein>
<gene>
    <name evidence="3" type="ORF">GCM10011529_28500</name>
</gene>
<feature type="domain" description="AMP-binding enzyme C-terminal" evidence="2">
    <location>
        <begin position="433"/>
        <end position="508"/>
    </location>
</feature>